<protein>
    <recommendedName>
        <fullName evidence="9">RING-Gid-type domain-containing protein</fullName>
    </recommendedName>
</protein>
<dbReference type="PANTHER" id="PTHR12170:SF2">
    <property type="entry name" value="E3 UBIQUITIN-PROTEIN TRANSFERASE MAEA"/>
    <property type="match status" value="1"/>
</dbReference>
<evidence type="ECO:0000313" key="11">
    <source>
        <dbReference type="Proteomes" id="UP000019384"/>
    </source>
</evidence>
<feature type="compositionally biased region" description="Acidic residues" evidence="8">
    <location>
        <begin position="529"/>
        <end position="539"/>
    </location>
</feature>
<evidence type="ECO:0000256" key="8">
    <source>
        <dbReference type="SAM" id="MobiDB-lite"/>
    </source>
</evidence>
<feature type="coiled-coil region" evidence="7">
    <location>
        <begin position="75"/>
        <end position="102"/>
    </location>
</feature>
<dbReference type="GeneID" id="34517976"/>
<proteinExistence type="predicted"/>
<evidence type="ECO:0000256" key="6">
    <source>
        <dbReference type="PROSITE-ProRule" id="PRU01215"/>
    </source>
</evidence>
<dbReference type="HOGENOM" id="CLU_027445_2_0_1"/>
<dbReference type="AlphaFoldDB" id="W6MFY4"/>
<evidence type="ECO:0000256" key="7">
    <source>
        <dbReference type="SAM" id="Coils"/>
    </source>
</evidence>
<feature type="region of interest" description="Disordered" evidence="8">
    <location>
        <begin position="526"/>
        <end position="585"/>
    </location>
</feature>
<dbReference type="EMBL" id="HG793125">
    <property type="protein sequence ID" value="CDK24571.1"/>
    <property type="molecule type" value="Genomic_DNA"/>
</dbReference>
<keyword evidence="3" id="KW-0479">Metal-binding</keyword>
<evidence type="ECO:0000256" key="3">
    <source>
        <dbReference type="ARBA" id="ARBA00022723"/>
    </source>
</evidence>
<evidence type="ECO:0000256" key="1">
    <source>
        <dbReference type="ARBA" id="ARBA00004496"/>
    </source>
</evidence>
<organism evidence="10 11">
    <name type="scientific">Kuraishia capsulata CBS 1993</name>
    <dbReference type="NCBI Taxonomy" id="1382522"/>
    <lineage>
        <taxon>Eukaryota</taxon>
        <taxon>Fungi</taxon>
        <taxon>Dikarya</taxon>
        <taxon>Ascomycota</taxon>
        <taxon>Saccharomycotina</taxon>
        <taxon>Pichiomycetes</taxon>
        <taxon>Pichiales</taxon>
        <taxon>Pichiaceae</taxon>
        <taxon>Kuraishia</taxon>
    </lineage>
</organism>
<evidence type="ECO:0000256" key="2">
    <source>
        <dbReference type="ARBA" id="ARBA00022490"/>
    </source>
</evidence>
<dbReference type="Proteomes" id="UP000019384">
    <property type="component" value="Unassembled WGS sequence"/>
</dbReference>
<comment type="subcellular location">
    <subcellularLocation>
        <location evidence="1">Cytoplasm</location>
    </subcellularLocation>
</comment>
<dbReference type="RefSeq" id="XP_022456588.1">
    <property type="nucleotide sequence ID" value="XM_022605084.1"/>
</dbReference>
<feature type="domain" description="RING-Gid-type" evidence="9">
    <location>
        <begin position="455"/>
        <end position="520"/>
    </location>
</feature>
<keyword evidence="7" id="KW-0175">Coiled coil</keyword>
<dbReference type="InterPro" id="IPR044063">
    <property type="entry name" value="ZF_RING_GID"/>
</dbReference>
<gene>
    <name evidence="10" type="ORF">KUCA_T00000537001</name>
</gene>
<dbReference type="STRING" id="1382522.W6MFY4"/>
<dbReference type="InterPro" id="IPR045098">
    <property type="entry name" value="Fyv10_fam"/>
</dbReference>
<evidence type="ECO:0000256" key="5">
    <source>
        <dbReference type="ARBA" id="ARBA00022833"/>
    </source>
</evidence>
<dbReference type="GO" id="GO:0008270">
    <property type="term" value="F:zinc ion binding"/>
    <property type="evidence" value="ECO:0007669"/>
    <property type="project" value="UniProtKB-KW"/>
</dbReference>
<dbReference type="GO" id="GO:0061630">
    <property type="term" value="F:ubiquitin protein ligase activity"/>
    <property type="evidence" value="ECO:0007669"/>
    <property type="project" value="InterPro"/>
</dbReference>
<evidence type="ECO:0000259" key="9">
    <source>
        <dbReference type="PROSITE" id="PS51867"/>
    </source>
</evidence>
<dbReference type="PANTHER" id="PTHR12170">
    <property type="entry name" value="MACROPHAGE ERYTHROBLAST ATTACHER-RELATED"/>
    <property type="match status" value="1"/>
</dbReference>
<dbReference type="PROSITE" id="PS51867">
    <property type="entry name" value="ZF_RING_GID"/>
    <property type="match status" value="1"/>
</dbReference>
<dbReference type="InterPro" id="IPR024964">
    <property type="entry name" value="CTLH/CRA"/>
</dbReference>
<accession>W6MFY4</accession>
<keyword evidence="5" id="KW-0862">Zinc</keyword>
<reference evidence="10" key="2">
    <citation type="submission" date="2014-02" db="EMBL/GenBank/DDBJ databases">
        <title>Complete DNA sequence of /Kuraishia capsulata/ illustrates novel genomic features among budding yeasts (/Saccharomycotina/).</title>
        <authorList>
            <person name="Morales L."/>
            <person name="Noel B."/>
            <person name="Porcel B."/>
            <person name="Marcet-Houben M."/>
            <person name="Hullo M-F."/>
            <person name="Sacerdot C."/>
            <person name="Tekaia F."/>
            <person name="Leh-Louis V."/>
            <person name="Despons L."/>
            <person name="Khanna V."/>
            <person name="Aury J-M."/>
            <person name="Barbe V."/>
            <person name="Couloux A."/>
            <person name="Labadie K."/>
            <person name="Pelletier E."/>
            <person name="Souciet J-L."/>
            <person name="Boekhout T."/>
            <person name="Gabaldon T."/>
            <person name="Wincker P."/>
            <person name="Dujon B."/>
        </authorList>
    </citation>
    <scope>NUCLEOTIDE SEQUENCE</scope>
    <source>
        <strain evidence="10">CBS 1993</strain>
    </source>
</reference>
<keyword evidence="2" id="KW-0963">Cytoplasm</keyword>
<dbReference type="OrthoDB" id="1933455at2759"/>
<feature type="zinc finger region" description="RING-Gid-type" evidence="6">
    <location>
        <begin position="455"/>
        <end position="520"/>
    </location>
</feature>
<keyword evidence="11" id="KW-1185">Reference proteome</keyword>
<sequence>MSEIPSVDLHLQLQKSQFKIPVEVIKKNFKSIQKLVEKQSQTTNAQLKGMSAAEITRDQKLAILRKMIQTQELYQKKLAIRVEQHNELVSRLEARIAKFNELDAMKRKYDSLEANSLDRETLREEMAVWYREQINLLIAGYLVKTSTNSSVPSNTGVKLARRLKMDKLLDYDVILQGLHIYNEIKNNNNLQVLIDWCNENKKVLKKVREEAEVDDPTNSATSNSGSLDFETYFQNFIELIKKQHMYEALDIARKYLVGSVHEATTAPSADSGKTAEDEDENFKKIQSAAGLLLFNSINIDEVFKDFKHGSSSEGSKESPLAFYDPNRAAYSKISSNFKPYKDLLSPEKWETLADFFLYNYNLIYGIEQSCEFLVMLSIGISALKTRSCLGHDYQLKSPNVQPAEDKKRLLSKIMHLEKSGKETLTDDKEIGFDEFTQAAVDGRNIETSVHAHNNCPICSIELFQLSSLLPNSHQIKSNIFENPVKLPNGNIYNLEKLLKLDEKGKTIPEYLMFQAEDVNQILKKRRVDGDEEEEDEDNADSYSYGTDGDSIDFGNDDSNPGDVNMDDDEDDHEDGGIANSSVTGPARDVRESACLKLYTRIKDPITGEFFGRDELVRVYPT</sequence>
<reference evidence="10" key="1">
    <citation type="submission" date="2013-12" db="EMBL/GenBank/DDBJ databases">
        <authorList>
            <person name="Genoscope - CEA"/>
        </authorList>
    </citation>
    <scope>NUCLEOTIDE SEQUENCE</scope>
    <source>
        <strain evidence="10">CBS 1993</strain>
    </source>
</reference>
<dbReference type="Pfam" id="PF10607">
    <property type="entry name" value="CTLH"/>
    <property type="match status" value="1"/>
</dbReference>
<name>W6MFY4_9ASCO</name>
<dbReference type="GO" id="GO:0005737">
    <property type="term" value="C:cytoplasm"/>
    <property type="evidence" value="ECO:0007669"/>
    <property type="project" value="UniProtKB-SubCell"/>
</dbReference>
<keyword evidence="4 6" id="KW-0863">Zinc-finger</keyword>
<feature type="compositionally biased region" description="Acidic residues" evidence="8">
    <location>
        <begin position="564"/>
        <end position="573"/>
    </location>
</feature>
<dbReference type="GO" id="GO:0043161">
    <property type="term" value="P:proteasome-mediated ubiquitin-dependent protein catabolic process"/>
    <property type="evidence" value="ECO:0007669"/>
    <property type="project" value="InterPro"/>
</dbReference>
<dbReference type="GO" id="GO:0005634">
    <property type="term" value="C:nucleus"/>
    <property type="evidence" value="ECO:0007669"/>
    <property type="project" value="TreeGrafter"/>
</dbReference>
<dbReference type="GO" id="GO:0034657">
    <property type="term" value="C:GID complex"/>
    <property type="evidence" value="ECO:0007669"/>
    <property type="project" value="TreeGrafter"/>
</dbReference>
<evidence type="ECO:0000256" key="4">
    <source>
        <dbReference type="ARBA" id="ARBA00022771"/>
    </source>
</evidence>
<evidence type="ECO:0000313" key="10">
    <source>
        <dbReference type="EMBL" id="CDK24571.1"/>
    </source>
</evidence>